<dbReference type="STRING" id="46835.A0A504Y6A9"/>
<dbReference type="GO" id="GO:0005737">
    <property type="term" value="C:cytoplasm"/>
    <property type="evidence" value="ECO:0007669"/>
    <property type="project" value="TreeGrafter"/>
</dbReference>
<dbReference type="GO" id="GO:0006282">
    <property type="term" value="P:regulation of DNA repair"/>
    <property type="evidence" value="ECO:0007669"/>
    <property type="project" value="InterPro"/>
</dbReference>
<dbReference type="Pfam" id="PF20811">
    <property type="entry name" value="PARG_cat_N"/>
    <property type="match status" value="1"/>
</dbReference>
<feature type="domain" description="PARG helical" evidence="6">
    <location>
        <begin position="82"/>
        <end position="195"/>
    </location>
</feature>
<dbReference type="EMBL" id="SUNJ01014299">
    <property type="protein sequence ID" value="TPP56584.1"/>
    <property type="molecule type" value="Genomic_DNA"/>
</dbReference>
<keyword evidence="8" id="KW-1185">Reference proteome</keyword>
<name>A0A504Y6A9_FASGI</name>
<evidence type="ECO:0000259" key="6">
    <source>
        <dbReference type="Pfam" id="PF20811"/>
    </source>
</evidence>
<evidence type="ECO:0000313" key="7">
    <source>
        <dbReference type="EMBL" id="TPP56584.1"/>
    </source>
</evidence>
<evidence type="ECO:0000256" key="2">
    <source>
        <dbReference type="ARBA" id="ARBA00012255"/>
    </source>
</evidence>
<dbReference type="GO" id="GO:0009225">
    <property type="term" value="P:nucleotide-sugar metabolic process"/>
    <property type="evidence" value="ECO:0007669"/>
    <property type="project" value="TreeGrafter"/>
</dbReference>
<evidence type="ECO:0000256" key="3">
    <source>
        <dbReference type="ARBA" id="ARBA00022801"/>
    </source>
</evidence>
<dbReference type="InterPro" id="IPR048362">
    <property type="entry name" value="PARG_helical"/>
</dbReference>
<dbReference type="AlphaFoldDB" id="A0A504Y6A9"/>
<evidence type="ECO:0000256" key="1">
    <source>
        <dbReference type="ARBA" id="ARBA00009545"/>
    </source>
</evidence>
<proteinExistence type="inferred from homology"/>
<comment type="caution">
    <text evidence="7">The sequence shown here is derived from an EMBL/GenBank/DDBJ whole genome shotgun (WGS) entry which is preliminary data.</text>
</comment>
<dbReference type="GO" id="GO:1990966">
    <property type="term" value="P:ATP generation from poly-ADP-D-ribose"/>
    <property type="evidence" value="ECO:0007669"/>
    <property type="project" value="TreeGrafter"/>
</dbReference>
<dbReference type="PANTHER" id="PTHR12837:SF14">
    <property type="entry name" value="POLY(ADP-RIBOSE) GLYCOHYDROLASE"/>
    <property type="match status" value="1"/>
</dbReference>
<comment type="similarity">
    <text evidence="1">Belongs to the poly(ADP-ribose) glycohydrolase family.</text>
</comment>
<dbReference type="Proteomes" id="UP000316759">
    <property type="component" value="Unassembled WGS sequence"/>
</dbReference>
<dbReference type="GO" id="GO:0005634">
    <property type="term" value="C:nucleus"/>
    <property type="evidence" value="ECO:0007669"/>
    <property type="project" value="TreeGrafter"/>
</dbReference>
<dbReference type="OrthoDB" id="6154436at2759"/>
<dbReference type="EC" id="3.2.1.143" evidence="2"/>
<dbReference type="InterPro" id="IPR007724">
    <property type="entry name" value="Poly_GlycHdrlase"/>
</dbReference>
<protein>
    <recommendedName>
        <fullName evidence="2">poly(ADP-ribose) glycohydrolase</fullName>
        <ecNumber evidence="2">3.2.1.143</ecNumber>
    </recommendedName>
</protein>
<feature type="region of interest" description="Disordered" evidence="4">
    <location>
        <begin position="973"/>
        <end position="993"/>
    </location>
</feature>
<dbReference type="GO" id="GO:0005975">
    <property type="term" value="P:carbohydrate metabolic process"/>
    <property type="evidence" value="ECO:0007669"/>
    <property type="project" value="InterPro"/>
</dbReference>
<keyword evidence="3" id="KW-0378">Hydrolase</keyword>
<accession>A0A504Y6A9</accession>
<evidence type="ECO:0000256" key="4">
    <source>
        <dbReference type="SAM" id="MobiDB-lite"/>
    </source>
</evidence>
<dbReference type="GO" id="GO:0004649">
    <property type="term" value="F:poly(ADP-ribose) glycohydrolase activity"/>
    <property type="evidence" value="ECO:0007669"/>
    <property type="project" value="UniProtKB-EC"/>
</dbReference>
<organism evidence="7 8">
    <name type="scientific">Fasciola gigantica</name>
    <name type="common">Giant liver fluke</name>
    <dbReference type="NCBI Taxonomy" id="46835"/>
    <lineage>
        <taxon>Eukaryota</taxon>
        <taxon>Metazoa</taxon>
        <taxon>Spiralia</taxon>
        <taxon>Lophotrochozoa</taxon>
        <taxon>Platyhelminthes</taxon>
        <taxon>Trematoda</taxon>
        <taxon>Digenea</taxon>
        <taxon>Plagiorchiida</taxon>
        <taxon>Echinostomata</taxon>
        <taxon>Echinostomatoidea</taxon>
        <taxon>Fasciolidae</taxon>
        <taxon>Fasciola</taxon>
    </lineage>
</organism>
<dbReference type="Pfam" id="PF05028">
    <property type="entry name" value="PARG_cat_C"/>
    <property type="match status" value="1"/>
</dbReference>
<gene>
    <name evidence="7" type="ORF">FGIG_11092</name>
</gene>
<evidence type="ECO:0000313" key="8">
    <source>
        <dbReference type="Proteomes" id="UP000316759"/>
    </source>
</evidence>
<sequence>MSTNMMPKDSFFLPHRSLRWKEIKQNILHAIESSSTLLELISHLDYIEHLGHLDQPTGRLFDVLPLRMTFVGLGNFIDCLEPEERNWLRNVLFPFVFRCAMNIEQYDTETLPYCVREQGMLRLTRRILLEYNVSIPFNLAVSVVACSFMCLIPAHPSWNLLMNEANFTYFFASITDASCPQAEKLRSLFDYFEHCRHFGWSRFGLSSGALRITRRVLTVTPPPFLPLSSLGSIQPRMDSGKRELIRVLGPIPLPYMLVDAYNSIESVADRLRIPMTHFVNAYVGGNVLRSDGPTDDSLFFRYPDLLTCLPLCHRLEDAEALWIDHFRGPFVPSKNFPPNYVATDPEQLKWRRLVCMNTSCFPNWASELQYSDACLISEISKACAAFFGVSESTLMASWNVVRPPSYGTRLVLTSRMHCLLDIAEPLTESIVLDASNRALERRHGFSSYVHTPADLLERRSTVSCLNTRPRVNHAKKRSLSFQAQQIFPGSTQLMAGHCHSPHHELPSEDTYVERFPVDLCNTSRASFSGSVGSGSGSSYCLSSSRSSFSRGSNLSTQSSLRRLSEFSSSGSNFLPLSRIMDGSSSELHGLVEHEAEGLYSARGSSPSPDAAAEMVLSHRPSIMNTALVKLNGTLVLSEAANRLPANSELTKLKILGKFVTPNSSDQSENLVQSQRTTEVLLVPLVDKLIDQTYSEARNIALARSVRLRHVATRLSKTVVADSIKAIAWFQNWSQRILCEASKRALQLHKSTVVGESTGQCSLLSISSRRMERAVKRGCRVRDTVRPRWLHSVLSRGSRSSEGSARYSLPIPLDFGGGNSSGSSSAPIKRQQRGYIRLCFHPLTRRQHFRLSERLISSEKPKPQINSPSDLSVAYFPSPNKNQIKGGYPAGWRFRFSPIHRSTLDFISHRPTTTSIAPRNEALTPVIKERSLPFSRASVHLYVQNQLHRFAGSVASECCARAFQQVRMLQSGSGVSDRTRLRPPGVVTSSWNKNTINPTADPQIKIMTQWIAAAAVSSSPARTSIPTTRGPKSVRARAAEKSVSVSEVGSAPFTEYRLSPLIVCTNNDPRLTELENILNMIYATECQCGLLFLSFSWTTGLFVKLPAALSSDTRMSKTNGISPCPISV</sequence>
<dbReference type="PANTHER" id="PTHR12837">
    <property type="entry name" value="POLY ADP-RIBOSE GLYCOHYDROLASE"/>
    <property type="match status" value="1"/>
</dbReference>
<reference evidence="7 8" key="1">
    <citation type="submission" date="2019-04" db="EMBL/GenBank/DDBJ databases">
        <title>Annotation for the trematode Fasciola gigantica.</title>
        <authorList>
            <person name="Choi Y.-J."/>
        </authorList>
    </citation>
    <scope>NUCLEOTIDE SEQUENCE [LARGE SCALE GENOMIC DNA]</scope>
    <source>
        <strain evidence="7">Uganda_cow_1</strain>
    </source>
</reference>
<dbReference type="InterPro" id="IPR046372">
    <property type="entry name" value="PARG_cat_C"/>
</dbReference>
<evidence type="ECO:0000259" key="5">
    <source>
        <dbReference type="Pfam" id="PF05028"/>
    </source>
</evidence>
<feature type="domain" description="PARG catalytic Macro" evidence="5">
    <location>
        <begin position="275"/>
        <end position="393"/>
    </location>
</feature>